<feature type="binding site" evidence="5">
    <location>
        <begin position="154"/>
        <end position="157"/>
    </location>
    <ligand>
        <name>spermidine</name>
        <dbReference type="ChEBI" id="CHEBI:57834"/>
    </ligand>
</feature>
<feature type="binding site" evidence="5">
    <location>
        <position position="30"/>
    </location>
    <ligand>
        <name>S-methyl-5'-thioadenosine</name>
        <dbReference type="ChEBI" id="CHEBI:17509"/>
    </ligand>
</feature>
<organism evidence="10 11">
    <name type="scientific">Microvirga guangxiensis</name>
    <dbReference type="NCBI Taxonomy" id="549386"/>
    <lineage>
        <taxon>Bacteria</taxon>
        <taxon>Pseudomonadati</taxon>
        <taxon>Pseudomonadota</taxon>
        <taxon>Alphaproteobacteria</taxon>
        <taxon>Hyphomicrobiales</taxon>
        <taxon>Methylobacteriaceae</taxon>
        <taxon>Microvirga</taxon>
    </lineage>
</organism>
<feature type="binding site" evidence="5">
    <location>
        <position position="85"/>
    </location>
    <ligand>
        <name>spermidine</name>
        <dbReference type="ChEBI" id="CHEBI:57834"/>
    </ligand>
</feature>
<dbReference type="InterPro" id="IPR035246">
    <property type="entry name" value="Spermidine_synt_N"/>
</dbReference>
<evidence type="ECO:0000256" key="6">
    <source>
        <dbReference type="PROSITE-ProRule" id="PRU00354"/>
    </source>
</evidence>
<evidence type="ECO:0000256" key="2">
    <source>
        <dbReference type="ARBA" id="ARBA00022679"/>
    </source>
</evidence>
<comment type="function">
    <text evidence="5">Catalyzes the irreversible transfer of a propylamine group from the amino donor S-adenosylmethioninamine (decarboxy-AdoMet) to putrescine (1,4-diaminobutane) to yield spermidine.</text>
</comment>
<dbReference type="InterPro" id="IPR029063">
    <property type="entry name" value="SAM-dependent_MTases_sf"/>
</dbReference>
<feature type="domain" description="PABS" evidence="9">
    <location>
        <begin position="1"/>
        <end position="234"/>
    </location>
</feature>
<dbReference type="OrthoDB" id="9793120at2"/>
<dbReference type="UniPathway" id="UPA00248">
    <property type="reaction ID" value="UER00314"/>
</dbReference>
<dbReference type="InterPro" id="IPR037163">
    <property type="entry name" value="Spermidine_synt_N_sf"/>
</dbReference>
<proteinExistence type="inferred from homology"/>
<comment type="subunit">
    <text evidence="5">Homodimer or homotetramer.</text>
</comment>
<dbReference type="STRING" id="549386.SAMN02927923_01741"/>
<sequence>MNWFQEKLYEHHKQMLSMDSVLYHWRTEFQDVLIFENATFGKVLVLDGILQLTERDNHIYHEMIAHVPLMAHGSARDVLIIGGGDGGTLKEVLKHPVERATLVEIDGEVIDLSRRFLPDVSSGAFDDPRANVLVMDGTRYIAETEDRFDVIIIDSTDPMGPGEPLFTADFYKACRRRLRPGGMIVVQSGAPFFQPGELEMVCQRLSGSFPGVRPYLAPVPTYAGGMLALVAAAESRDALRPPIDALRERFGVLQGRTRYYSPEVHRAAFALAPSYEPFSLREDPVATRFLKTGS</sequence>
<keyword evidence="11" id="KW-1185">Reference proteome</keyword>
<keyword evidence="4 5" id="KW-0620">Polyamine biosynthesis</keyword>
<feature type="active site" description="Proton acceptor" evidence="5 6">
    <location>
        <position position="154"/>
    </location>
</feature>
<dbReference type="Pfam" id="PF17284">
    <property type="entry name" value="Spermine_synt_N"/>
    <property type="match status" value="1"/>
</dbReference>
<evidence type="ECO:0000256" key="4">
    <source>
        <dbReference type="ARBA" id="ARBA00023115"/>
    </source>
</evidence>
<dbReference type="NCBIfam" id="NF002010">
    <property type="entry name" value="PRK00811.1"/>
    <property type="match status" value="1"/>
</dbReference>
<comment type="catalytic activity">
    <reaction evidence="5 8">
        <text>S-adenosyl 3-(methylsulfanyl)propylamine + putrescine = S-methyl-5'-thioadenosine + spermidine + H(+)</text>
        <dbReference type="Rhea" id="RHEA:12721"/>
        <dbReference type="ChEBI" id="CHEBI:15378"/>
        <dbReference type="ChEBI" id="CHEBI:17509"/>
        <dbReference type="ChEBI" id="CHEBI:57443"/>
        <dbReference type="ChEBI" id="CHEBI:57834"/>
        <dbReference type="ChEBI" id="CHEBI:326268"/>
        <dbReference type="EC" id="2.5.1.16"/>
    </reaction>
</comment>
<dbReference type="NCBIfam" id="NF037959">
    <property type="entry name" value="MFS_SpdSyn"/>
    <property type="match status" value="1"/>
</dbReference>
<dbReference type="EMBL" id="FMVJ01000004">
    <property type="protein sequence ID" value="SCY57913.1"/>
    <property type="molecule type" value="Genomic_DNA"/>
</dbReference>
<feature type="binding site" evidence="5">
    <location>
        <position position="61"/>
    </location>
    <ligand>
        <name>spermidine</name>
        <dbReference type="ChEBI" id="CHEBI:57834"/>
    </ligand>
</feature>
<dbReference type="GO" id="GO:0004766">
    <property type="term" value="F:spermidine synthase activity"/>
    <property type="evidence" value="ECO:0007669"/>
    <property type="project" value="UniProtKB-UniRule"/>
</dbReference>
<dbReference type="InterPro" id="IPR001045">
    <property type="entry name" value="Spermi_synthase"/>
</dbReference>
<dbReference type="Proteomes" id="UP000199569">
    <property type="component" value="Unassembled WGS sequence"/>
</dbReference>
<evidence type="ECO:0000313" key="10">
    <source>
        <dbReference type="EMBL" id="SCY57913.1"/>
    </source>
</evidence>
<dbReference type="InterPro" id="IPR030374">
    <property type="entry name" value="PABS"/>
</dbReference>
<comment type="pathway">
    <text evidence="5">Amine and polyamine biosynthesis; spermidine biosynthesis; spermidine from putrescine: step 1/1.</text>
</comment>
<keyword evidence="2 5" id="KW-0808">Transferase</keyword>
<evidence type="ECO:0000256" key="5">
    <source>
        <dbReference type="HAMAP-Rule" id="MF_00198"/>
    </source>
</evidence>
<dbReference type="PANTHER" id="PTHR11558">
    <property type="entry name" value="SPERMIDINE/SPERMINE SYNTHASE"/>
    <property type="match status" value="1"/>
</dbReference>
<dbReference type="GO" id="GO:0005829">
    <property type="term" value="C:cytosol"/>
    <property type="evidence" value="ECO:0007669"/>
    <property type="project" value="TreeGrafter"/>
</dbReference>
<dbReference type="GO" id="GO:0008295">
    <property type="term" value="P:spermidine biosynthetic process"/>
    <property type="evidence" value="ECO:0007669"/>
    <property type="project" value="UniProtKB-UniRule"/>
</dbReference>
<feature type="binding site" evidence="5">
    <location>
        <begin position="136"/>
        <end position="137"/>
    </location>
    <ligand>
        <name>S-methyl-5'-thioadenosine</name>
        <dbReference type="ChEBI" id="CHEBI:17509"/>
    </ligand>
</feature>
<reference evidence="10 11" key="1">
    <citation type="submission" date="2016-10" db="EMBL/GenBank/DDBJ databases">
        <authorList>
            <person name="de Groot N.N."/>
        </authorList>
    </citation>
    <scope>NUCLEOTIDE SEQUENCE [LARGE SCALE GENOMIC DNA]</scope>
    <source>
        <strain evidence="10 11">CGMCC 1.7666</strain>
    </source>
</reference>
<dbReference type="PANTHER" id="PTHR11558:SF11">
    <property type="entry name" value="SPERMIDINE SYNTHASE"/>
    <property type="match status" value="1"/>
</dbReference>
<dbReference type="Pfam" id="PF01564">
    <property type="entry name" value="Spermine_synth"/>
    <property type="match status" value="1"/>
</dbReference>
<evidence type="ECO:0000256" key="1">
    <source>
        <dbReference type="ARBA" id="ARBA00007867"/>
    </source>
</evidence>
<dbReference type="EC" id="2.5.1.16" evidence="5"/>
<keyword evidence="3 5" id="KW-0745">Spermidine biosynthesis</keyword>
<dbReference type="CDD" id="cd02440">
    <property type="entry name" value="AdoMet_MTases"/>
    <property type="match status" value="1"/>
</dbReference>
<protein>
    <recommendedName>
        <fullName evidence="5">Polyamine aminopropyltransferase</fullName>
    </recommendedName>
    <alternativeName>
        <fullName evidence="5">Putrescine aminopropyltransferase</fullName>
        <shortName evidence="5">PAPT</shortName>
    </alternativeName>
    <alternativeName>
        <fullName evidence="5">Spermidine synthase</fullName>
        <shortName evidence="5">SPDS</shortName>
        <shortName evidence="5">SPDSY</shortName>
        <ecNumber evidence="5">2.5.1.16</ecNumber>
    </alternativeName>
</protein>
<dbReference type="PROSITE" id="PS51006">
    <property type="entry name" value="PABS_2"/>
    <property type="match status" value="1"/>
</dbReference>
<gene>
    <name evidence="5" type="primary">speE</name>
    <name evidence="10" type="ORF">SAMN02927923_01741</name>
</gene>
<evidence type="ECO:0000259" key="9">
    <source>
        <dbReference type="PROSITE" id="PS51006"/>
    </source>
</evidence>
<dbReference type="PROSITE" id="PS01330">
    <property type="entry name" value="PABS_1"/>
    <property type="match status" value="1"/>
</dbReference>
<feature type="binding site" evidence="5">
    <location>
        <position position="104"/>
    </location>
    <ligand>
        <name>S-methyl-5'-thioadenosine</name>
        <dbReference type="ChEBI" id="CHEBI:17509"/>
    </ligand>
</feature>
<evidence type="ECO:0000256" key="3">
    <source>
        <dbReference type="ARBA" id="ARBA00023066"/>
    </source>
</evidence>
<dbReference type="InterPro" id="IPR030373">
    <property type="entry name" value="PABS_CS"/>
</dbReference>
<dbReference type="RefSeq" id="WP_091133364.1">
    <property type="nucleotide sequence ID" value="NZ_FMVJ01000004.1"/>
</dbReference>
<dbReference type="NCBIfam" id="TIGR00417">
    <property type="entry name" value="speE"/>
    <property type="match status" value="1"/>
</dbReference>
<name>A0A1G5H262_9HYPH</name>
<dbReference type="SUPFAM" id="SSF53335">
    <property type="entry name" value="S-adenosyl-L-methionine-dependent methyltransferases"/>
    <property type="match status" value="1"/>
</dbReference>
<dbReference type="AlphaFoldDB" id="A0A1G5H262"/>
<comment type="similarity">
    <text evidence="1 5 7">Belongs to the spermidine/spermine synthase family.</text>
</comment>
<evidence type="ECO:0000256" key="7">
    <source>
        <dbReference type="RuleBase" id="RU003836"/>
    </source>
</evidence>
<feature type="binding site" evidence="5">
    <location>
        <position position="161"/>
    </location>
    <ligand>
        <name>S-methyl-5'-thioadenosine</name>
        <dbReference type="ChEBI" id="CHEBI:17509"/>
    </ligand>
</feature>
<evidence type="ECO:0000256" key="8">
    <source>
        <dbReference type="RuleBase" id="RU003837"/>
    </source>
</evidence>
<evidence type="ECO:0000313" key="11">
    <source>
        <dbReference type="Proteomes" id="UP000199569"/>
    </source>
</evidence>
<accession>A0A1G5H262</accession>
<dbReference type="HAMAP" id="MF_00198">
    <property type="entry name" value="Spermidine_synth"/>
    <property type="match status" value="1"/>
</dbReference>
<dbReference type="Gene3D" id="2.30.140.10">
    <property type="entry name" value="Spermidine synthase, tetramerisation domain"/>
    <property type="match status" value="1"/>
</dbReference>
<dbReference type="Gene3D" id="3.40.50.150">
    <property type="entry name" value="Vaccinia Virus protein VP39"/>
    <property type="match status" value="1"/>
</dbReference>